<evidence type="ECO:0000256" key="1">
    <source>
        <dbReference type="SAM" id="MobiDB-lite"/>
    </source>
</evidence>
<feature type="region of interest" description="Disordered" evidence="1">
    <location>
        <begin position="187"/>
        <end position="313"/>
    </location>
</feature>
<dbReference type="Pfam" id="PF06013">
    <property type="entry name" value="WXG100"/>
    <property type="match status" value="1"/>
</dbReference>
<dbReference type="RefSeq" id="WP_005625847.1">
    <property type="nucleotide sequence ID" value="NZ_AMRA01000036.1"/>
</dbReference>
<name>K5BBV4_MYCHD</name>
<dbReference type="Proteomes" id="UP000006265">
    <property type="component" value="Unassembled WGS sequence"/>
</dbReference>
<dbReference type="eggNOG" id="COG4842">
    <property type="taxonomic scope" value="Bacteria"/>
</dbReference>
<dbReference type="SUPFAM" id="SSF140453">
    <property type="entry name" value="EsxAB dimer-like"/>
    <property type="match status" value="1"/>
</dbReference>
<reference evidence="2 3" key="1">
    <citation type="journal article" date="2012" name="J. Bacteriol.">
        <title>Genome sequence of Mycobacterium hassiacum DSM 44199, a rare source of heat-stable mycobacterial proteins.</title>
        <authorList>
            <person name="Tiago I."/>
            <person name="Maranha A."/>
            <person name="Mendes V."/>
            <person name="Alarico S."/>
            <person name="Moynihan P.J."/>
            <person name="Clarke A.J."/>
            <person name="Macedo-Ribeiro S."/>
            <person name="Pereira P.J."/>
            <person name="Empadinhas N."/>
        </authorList>
    </citation>
    <scope>NUCLEOTIDE SEQUENCE [LARGE SCALE GENOMIC DNA]</scope>
    <source>
        <strain evidence="3">DSM 44199 / CIP 105218 / JCM 12690 / 3849</strain>
    </source>
</reference>
<dbReference type="Gene3D" id="1.10.287.1060">
    <property type="entry name" value="ESAT-6-like"/>
    <property type="match status" value="1"/>
</dbReference>
<proteinExistence type="predicted"/>
<accession>K5BBV4</accession>
<organism evidence="2 3">
    <name type="scientific">Mycolicibacterium hassiacum (strain DSM 44199 / CIP 105218 / JCM 12690 / 3849)</name>
    <name type="common">Mycobacterium hassiacum</name>
    <dbReference type="NCBI Taxonomy" id="1122247"/>
    <lineage>
        <taxon>Bacteria</taxon>
        <taxon>Bacillati</taxon>
        <taxon>Actinomycetota</taxon>
        <taxon>Actinomycetes</taxon>
        <taxon>Mycobacteriales</taxon>
        <taxon>Mycobacteriaceae</taxon>
        <taxon>Mycolicibacterium</taxon>
    </lineage>
</organism>
<keyword evidence="3" id="KW-1185">Reference proteome</keyword>
<sequence length="313" mass="30872">MSLEVVTSELRSASTTLADAAQRLQNVLSEVHLTVGNLLGSGWKGGAASAYSEQWDNWHSGAGQVIQGLWSMSESLKAAAESYTRTDEHAAGAVSASFQPGAGGPTGPAAAPGSSLPAMSAAQTSPAPAGTTAGGAETLAAAMGLGTSAAQLGGQAVGAAAQGAAQLAGGLAQAGLGIAQGVAGIAQGAQSGSRGTPSPEGPPSPDGEQPSVPTGEGAPAPDEHERTGAAELDPVRDEHAEPFGNETIDPPAGDHDDSAHAEEPDAHNEPEVSDSGATGSWSGPSAPVESIVRSETTDPAEVRSHLRRFSDVG</sequence>
<evidence type="ECO:0000313" key="2">
    <source>
        <dbReference type="EMBL" id="EKF24645.1"/>
    </source>
</evidence>
<dbReference type="NCBIfam" id="TIGR03930">
    <property type="entry name" value="WXG100_ESAT6"/>
    <property type="match status" value="1"/>
</dbReference>
<feature type="region of interest" description="Disordered" evidence="1">
    <location>
        <begin position="95"/>
        <end position="133"/>
    </location>
</feature>
<dbReference type="STRING" id="1122247.GCA_000379865_04533"/>
<protein>
    <submittedName>
        <fullName evidence="2">Putative WXG100 type VII secretion target family protein</fullName>
    </submittedName>
</protein>
<feature type="compositionally biased region" description="Basic and acidic residues" evidence="1">
    <location>
        <begin position="252"/>
        <end position="270"/>
    </location>
</feature>
<feature type="compositionally biased region" description="Basic and acidic residues" evidence="1">
    <location>
        <begin position="221"/>
        <end position="241"/>
    </location>
</feature>
<dbReference type="AlphaFoldDB" id="K5BBV4"/>
<dbReference type="InterPro" id="IPR036689">
    <property type="entry name" value="ESAT-6-like_sf"/>
</dbReference>
<dbReference type="OrthoDB" id="3787781at2"/>
<evidence type="ECO:0000313" key="3">
    <source>
        <dbReference type="Proteomes" id="UP000006265"/>
    </source>
</evidence>
<dbReference type="EMBL" id="AMRA01000036">
    <property type="protein sequence ID" value="EKF24645.1"/>
    <property type="molecule type" value="Genomic_DNA"/>
</dbReference>
<comment type="caution">
    <text evidence="2">The sequence shown here is derived from an EMBL/GenBank/DDBJ whole genome shotgun (WGS) entry which is preliminary data.</text>
</comment>
<feature type="compositionally biased region" description="Low complexity" evidence="1">
    <location>
        <begin position="187"/>
        <end position="198"/>
    </location>
</feature>
<gene>
    <name evidence="2" type="ORF">C731_1332</name>
</gene>
<feature type="compositionally biased region" description="Basic and acidic residues" evidence="1">
    <location>
        <begin position="300"/>
        <end position="313"/>
    </location>
</feature>
<dbReference type="InterPro" id="IPR010310">
    <property type="entry name" value="T7SS_ESAT-6-like"/>
</dbReference>
<feature type="compositionally biased region" description="Low complexity" evidence="1">
    <location>
        <begin position="107"/>
        <end position="133"/>
    </location>
</feature>